<feature type="transmembrane region" description="Helical" evidence="11">
    <location>
        <begin position="284"/>
        <end position="305"/>
    </location>
</feature>
<evidence type="ECO:0000256" key="2">
    <source>
        <dbReference type="ARBA" id="ARBA00004141"/>
    </source>
</evidence>
<evidence type="ECO:0000256" key="5">
    <source>
        <dbReference type="ARBA" id="ARBA00022692"/>
    </source>
</evidence>
<evidence type="ECO:0000256" key="8">
    <source>
        <dbReference type="ARBA" id="ARBA00022989"/>
    </source>
</evidence>
<name>A0AAV6XPU4_9LAMI</name>
<organism evidence="13 14">
    <name type="scientific">Buddleja alternifolia</name>
    <dbReference type="NCBI Taxonomy" id="168488"/>
    <lineage>
        <taxon>Eukaryota</taxon>
        <taxon>Viridiplantae</taxon>
        <taxon>Streptophyta</taxon>
        <taxon>Embryophyta</taxon>
        <taxon>Tracheophyta</taxon>
        <taxon>Spermatophyta</taxon>
        <taxon>Magnoliopsida</taxon>
        <taxon>eudicotyledons</taxon>
        <taxon>Gunneridae</taxon>
        <taxon>Pentapetalae</taxon>
        <taxon>asterids</taxon>
        <taxon>lamiids</taxon>
        <taxon>Lamiales</taxon>
        <taxon>Scrophulariaceae</taxon>
        <taxon>Buddlejeae</taxon>
        <taxon>Buddleja</taxon>
    </lineage>
</organism>
<feature type="transmembrane region" description="Helical" evidence="11">
    <location>
        <begin position="57"/>
        <end position="77"/>
    </location>
</feature>
<dbReference type="Gene3D" id="1.20.120.1770">
    <property type="match status" value="2"/>
</dbReference>
<dbReference type="CDD" id="cd08766">
    <property type="entry name" value="Cyt_b561_ACYB-1_like"/>
    <property type="match status" value="1"/>
</dbReference>
<evidence type="ECO:0000256" key="3">
    <source>
        <dbReference type="ARBA" id="ARBA00022448"/>
    </source>
</evidence>
<keyword evidence="8 11" id="KW-1133">Transmembrane helix</keyword>
<keyword evidence="6" id="KW-0479">Metal-binding</keyword>
<keyword evidence="10 11" id="KW-0472">Membrane</keyword>
<accession>A0AAV6XPU4</accession>
<dbReference type="FunFam" id="1.20.120.1770:FF:000005">
    <property type="entry name" value="Probable transmembrane ascorbate ferrireductase 3"/>
    <property type="match status" value="1"/>
</dbReference>
<dbReference type="GO" id="GO:0016020">
    <property type="term" value="C:membrane"/>
    <property type="evidence" value="ECO:0007669"/>
    <property type="project" value="UniProtKB-SubCell"/>
</dbReference>
<keyword evidence="14" id="KW-1185">Reference proteome</keyword>
<dbReference type="GO" id="GO:0046872">
    <property type="term" value="F:metal ion binding"/>
    <property type="evidence" value="ECO:0007669"/>
    <property type="project" value="UniProtKB-KW"/>
</dbReference>
<feature type="transmembrane region" description="Helical" evidence="11">
    <location>
        <begin position="356"/>
        <end position="378"/>
    </location>
</feature>
<dbReference type="PROSITE" id="PS50939">
    <property type="entry name" value="CYTOCHROME_B561"/>
    <property type="match status" value="2"/>
</dbReference>
<evidence type="ECO:0000256" key="4">
    <source>
        <dbReference type="ARBA" id="ARBA00022617"/>
    </source>
</evidence>
<evidence type="ECO:0000256" key="10">
    <source>
        <dbReference type="ARBA" id="ARBA00023136"/>
    </source>
</evidence>
<protein>
    <recommendedName>
        <fullName evidence="12">Cytochrome b561 domain-containing protein</fullName>
    </recommendedName>
</protein>
<evidence type="ECO:0000256" key="11">
    <source>
        <dbReference type="SAM" id="Phobius"/>
    </source>
</evidence>
<dbReference type="Pfam" id="PF03188">
    <property type="entry name" value="Cytochrom_B561"/>
    <property type="match status" value="2"/>
</dbReference>
<comment type="subcellular location">
    <subcellularLocation>
        <location evidence="2">Membrane</location>
        <topology evidence="2">Multi-pass membrane protein</topology>
    </subcellularLocation>
</comment>
<keyword evidence="3" id="KW-0813">Transport</keyword>
<feature type="domain" description="Cytochrome b561" evidence="12">
    <location>
        <begin position="216"/>
        <end position="376"/>
    </location>
</feature>
<feature type="transmembrane region" description="Helical" evidence="11">
    <location>
        <begin position="170"/>
        <end position="188"/>
    </location>
</feature>
<evidence type="ECO:0000259" key="12">
    <source>
        <dbReference type="PROSITE" id="PS50939"/>
    </source>
</evidence>
<keyword evidence="5 11" id="KW-0812">Transmembrane</keyword>
<dbReference type="PANTHER" id="PTHR10106">
    <property type="entry name" value="CYTOCHROME B561-RELATED"/>
    <property type="match status" value="1"/>
</dbReference>
<reference evidence="13" key="1">
    <citation type="submission" date="2019-10" db="EMBL/GenBank/DDBJ databases">
        <authorList>
            <person name="Zhang R."/>
            <person name="Pan Y."/>
            <person name="Wang J."/>
            <person name="Ma R."/>
            <person name="Yu S."/>
        </authorList>
    </citation>
    <scope>NUCLEOTIDE SEQUENCE</scope>
    <source>
        <strain evidence="13">LA-IB0</strain>
        <tissue evidence="13">Leaf</tissue>
    </source>
</reference>
<feature type="transmembrane region" description="Helical" evidence="11">
    <location>
        <begin position="130"/>
        <end position="149"/>
    </location>
</feature>
<dbReference type="AlphaFoldDB" id="A0AAV6XPU4"/>
<dbReference type="GO" id="GO:0016491">
    <property type="term" value="F:oxidoreductase activity"/>
    <property type="evidence" value="ECO:0007669"/>
    <property type="project" value="InterPro"/>
</dbReference>
<feature type="transmembrane region" description="Helical" evidence="11">
    <location>
        <begin position="17"/>
        <end position="37"/>
    </location>
</feature>
<dbReference type="InterPro" id="IPR006593">
    <property type="entry name" value="Cyt_b561/ferric_Rdtase_TM"/>
</dbReference>
<gene>
    <name evidence="13" type="ORF">BUALT_Bualt05G0100600</name>
</gene>
<dbReference type="InterPro" id="IPR043205">
    <property type="entry name" value="CYB561/CYBRD1-like"/>
</dbReference>
<comment type="caution">
    <text evidence="13">The sequence shown here is derived from an EMBL/GenBank/DDBJ whole genome shotgun (WGS) entry which is preliminary data.</text>
</comment>
<keyword evidence="7" id="KW-0249">Electron transport</keyword>
<evidence type="ECO:0000256" key="1">
    <source>
        <dbReference type="ARBA" id="ARBA00001970"/>
    </source>
</evidence>
<feature type="transmembrane region" description="Helical" evidence="11">
    <location>
        <begin position="200"/>
        <end position="233"/>
    </location>
</feature>
<dbReference type="EMBL" id="WHWC01000005">
    <property type="protein sequence ID" value="KAG8382662.1"/>
    <property type="molecule type" value="Genomic_DNA"/>
</dbReference>
<keyword evidence="9" id="KW-0408">Iron</keyword>
<keyword evidence="4" id="KW-0349">Heme</keyword>
<comment type="cofactor">
    <cofactor evidence="1">
        <name>heme b</name>
        <dbReference type="ChEBI" id="CHEBI:60344"/>
    </cofactor>
</comment>
<dbReference type="PANTHER" id="PTHR10106:SF15">
    <property type="entry name" value="TRANSMEMBRANE ASCORBATE FERRIREDUCTASE 3-RELATED"/>
    <property type="match status" value="1"/>
</dbReference>
<evidence type="ECO:0000313" key="14">
    <source>
        <dbReference type="Proteomes" id="UP000826271"/>
    </source>
</evidence>
<evidence type="ECO:0000256" key="7">
    <source>
        <dbReference type="ARBA" id="ARBA00022982"/>
    </source>
</evidence>
<dbReference type="Proteomes" id="UP000826271">
    <property type="component" value="Unassembled WGS sequence"/>
</dbReference>
<dbReference type="SMART" id="SM00665">
    <property type="entry name" value="B561"/>
    <property type="match status" value="2"/>
</dbReference>
<proteinExistence type="predicted"/>
<evidence type="ECO:0000313" key="13">
    <source>
        <dbReference type="EMBL" id="KAG8382662.1"/>
    </source>
</evidence>
<feature type="transmembrane region" description="Helical" evidence="11">
    <location>
        <begin position="245"/>
        <end position="264"/>
    </location>
</feature>
<feature type="transmembrane region" description="Helical" evidence="11">
    <location>
        <begin position="89"/>
        <end position="110"/>
    </location>
</feature>
<sequence>MDPLEAHRTRYRRPASLVTIVAHFFGVLAVVLLLVWLLHYREGIDLDSDNPNRIFNVHPFLMFFGFIFVAGEAMMAYKTVGADRKVQKFIHMFLHLVAIVLGIVGLHAAFKFHDKLNITDMYSLHSWIGIGTFSLFCLQWLLGLSAFLLPGASRDTRARAAPWHISGGRALLFMAICAALTGLMQKAIILRLQNNHESRLINVLGLAILLFGVHPFLMLFGFIFMMVEAIMVYNTIPVERKVQNYVRAFLHFVAIVLGTVGFHASIKLHEKLNIASFTSLHSWIGISTISLFVFQGLYGLILFLLRGVPNEVHARAVPWHINGGRVVFYMAICAGLTGLMEKATSLQLHNRNESHLINFLGLTILLSGIFVDLSISLAHL</sequence>
<feature type="transmembrane region" description="Helical" evidence="11">
    <location>
        <begin position="326"/>
        <end position="344"/>
    </location>
</feature>
<evidence type="ECO:0000256" key="6">
    <source>
        <dbReference type="ARBA" id="ARBA00022723"/>
    </source>
</evidence>
<evidence type="ECO:0000256" key="9">
    <source>
        <dbReference type="ARBA" id="ARBA00023004"/>
    </source>
</evidence>
<feature type="domain" description="Cytochrome b561" evidence="12">
    <location>
        <begin position="21"/>
        <end position="220"/>
    </location>
</feature>